<feature type="transmembrane region" description="Helical" evidence="1">
    <location>
        <begin position="15"/>
        <end position="34"/>
    </location>
</feature>
<reference evidence="2" key="1">
    <citation type="journal article" date="2021" name="Proc. Natl. Acad. Sci. U.S.A.">
        <title>A Catalog of Tens of Thousands of Viruses from Human Metagenomes Reveals Hidden Associations with Chronic Diseases.</title>
        <authorList>
            <person name="Tisza M.J."/>
            <person name="Buck C.B."/>
        </authorList>
    </citation>
    <scope>NUCLEOTIDE SEQUENCE</scope>
    <source>
        <strain evidence="2">CtD6g5</strain>
    </source>
</reference>
<proteinExistence type="predicted"/>
<name>A0A8S5MRN8_9CAUD</name>
<keyword evidence="1" id="KW-1133">Transmembrane helix</keyword>
<dbReference type="EMBL" id="BK014970">
    <property type="protein sequence ID" value="DAD85005.1"/>
    <property type="molecule type" value="Genomic_DNA"/>
</dbReference>
<organism evidence="2">
    <name type="scientific">Siphoviridae sp. ctD6g5</name>
    <dbReference type="NCBI Taxonomy" id="2826196"/>
    <lineage>
        <taxon>Viruses</taxon>
        <taxon>Duplodnaviria</taxon>
        <taxon>Heunggongvirae</taxon>
        <taxon>Uroviricota</taxon>
        <taxon>Caudoviricetes</taxon>
    </lineage>
</organism>
<keyword evidence="1" id="KW-0472">Membrane</keyword>
<evidence type="ECO:0000256" key="1">
    <source>
        <dbReference type="SAM" id="Phobius"/>
    </source>
</evidence>
<keyword evidence="1" id="KW-0812">Transmembrane</keyword>
<accession>A0A8S5MRN8</accession>
<sequence>MSTFTLSTLSYSSPVQIRKILYYFLHFLYILCFMS</sequence>
<protein>
    <submittedName>
        <fullName evidence="2">Uncharacterized protein</fullName>
    </submittedName>
</protein>
<evidence type="ECO:0000313" key="2">
    <source>
        <dbReference type="EMBL" id="DAD85005.1"/>
    </source>
</evidence>